<name>J9FTG2_9ZZZZ</name>
<accession>J9FTG2</accession>
<comment type="caution">
    <text evidence="1">The sequence shown here is derived from an EMBL/GenBank/DDBJ whole genome shotgun (WGS) entry which is preliminary data.</text>
</comment>
<protein>
    <submittedName>
        <fullName evidence="1">Uncharacterized protein</fullName>
    </submittedName>
</protein>
<organism evidence="1">
    <name type="scientific">gut metagenome</name>
    <dbReference type="NCBI Taxonomy" id="749906"/>
    <lineage>
        <taxon>unclassified sequences</taxon>
        <taxon>metagenomes</taxon>
        <taxon>organismal metagenomes</taxon>
    </lineage>
</organism>
<gene>
    <name evidence="1" type="ORF">EVA_14100</name>
</gene>
<reference evidence="1" key="1">
    <citation type="journal article" date="2012" name="PLoS ONE">
        <title>Gene sets for utilization of primary and secondary nutrition supplies in the distal gut of endangered iberian lynx.</title>
        <authorList>
            <person name="Alcaide M."/>
            <person name="Messina E."/>
            <person name="Richter M."/>
            <person name="Bargiela R."/>
            <person name="Peplies J."/>
            <person name="Huws S.A."/>
            <person name="Newbold C.J."/>
            <person name="Golyshin P.N."/>
            <person name="Simon M.A."/>
            <person name="Lopez G."/>
            <person name="Yakimov M.M."/>
            <person name="Ferrer M."/>
        </authorList>
    </citation>
    <scope>NUCLEOTIDE SEQUENCE</scope>
</reference>
<proteinExistence type="predicted"/>
<dbReference type="AlphaFoldDB" id="J9FTG2"/>
<dbReference type="EMBL" id="AMCI01004587">
    <property type="protein sequence ID" value="EJW97793.1"/>
    <property type="molecule type" value="Genomic_DNA"/>
</dbReference>
<evidence type="ECO:0000313" key="1">
    <source>
        <dbReference type="EMBL" id="EJW97793.1"/>
    </source>
</evidence>
<sequence length="49" mass="5829">MNWKRSIPVPAEDQKKMRLTEMKLWRLPTFCSRENRATQPCGTTSLMFL</sequence>